<keyword evidence="1" id="KW-0812">Transmembrane</keyword>
<evidence type="ECO:0000313" key="3">
    <source>
        <dbReference type="Proteomes" id="UP000515308"/>
    </source>
</evidence>
<dbReference type="NCBIfam" id="TIGR01590">
    <property type="entry name" value="yir-bir-cir_Pla"/>
    <property type="match status" value="1"/>
</dbReference>
<dbReference type="AlphaFoldDB" id="A0A6V7RXW3"/>
<dbReference type="Proteomes" id="UP000515308">
    <property type="component" value="Chromosome PVLDE_05"/>
</dbReference>
<keyword evidence="1" id="KW-0472">Membrane</keyword>
<accession>A0A6V7RXW3</accession>
<name>A0A6V7RXW3_PLAVN</name>
<sequence>METSDDSIKDVYKDINKIDNYFKEDWNGQLTVSNKYGSIHDYCHYGDTSGNCNGYFEMTSSGVIHLLKMLKDNHKLEDNQLAEYAILWLIYKLNVQEKNGEMNLNNFYTKYIETNKHYNNKIKGDGSLTYMEIIDKIKDLMNINNEEISKFSYPFSILFYLYDTVYYGYVECKNKSNYAKNFADKFKELNNDSNNIEGSLYNKMISTLSDDYNKLKNIYHSKNKSCDFPSLPELNPKKGPAQNVVDNSVEKTVEKPGQSSAQLTALPSEGTSSSSSISNTLIPALSVVSVIPVFLGIAYKYSLFGIDKLFQRQYIRKKLKKVKNKMKLNI</sequence>
<evidence type="ECO:0000256" key="1">
    <source>
        <dbReference type="SAM" id="Phobius"/>
    </source>
</evidence>
<feature type="transmembrane region" description="Helical" evidence="1">
    <location>
        <begin position="281"/>
        <end position="302"/>
    </location>
</feature>
<dbReference type="Pfam" id="PF06022">
    <property type="entry name" value="Cir_Bir_Yir"/>
    <property type="match status" value="1"/>
</dbReference>
<evidence type="ECO:0000313" key="2">
    <source>
        <dbReference type="EMBL" id="CAD2087451.1"/>
    </source>
</evidence>
<organism evidence="2 3">
    <name type="scientific">Plasmodium vinckei lentum</name>
    <dbReference type="NCBI Taxonomy" id="138297"/>
    <lineage>
        <taxon>Eukaryota</taxon>
        <taxon>Sar</taxon>
        <taxon>Alveolata</taxon>
        <taxon>Apicomplexa</taxon>
        <taxon>Aconoidasida</taxon>
        <taxon>Haemosporida</taxon>
        <taxon>Plasmodiidae</taxon>
        <taxon>Plasmodium</taxon>
        <taxon>Plasmodium (Vinckeia)</taxon>
    </lineage>
</organism>
<gene>
    <name evidence="2" type="ORF">PVLDE_0502700</name>
</gene>
<reference evidence="2 3" key="1">
    <citation type="submission" date="2020-08" db="EMBL/GenBank/DDBJ databases">
        <authorList>
            <person name="Ramaprasad A."/>
        </authorList>
    </citation>
    <scope>NUCLEOTIDE SEQUENCE [LARGE SCALE GENOMIC DNA]</scope>
</reference>
<protein>
    <submittedName>
        <fullName evidence="2">PIR protein CIR protein</fullName>
    </submittedName>
</protein>
<dbReference type="VEuPathDB" id="PlasmoDB:PVLDE_0502700"/>
<dbReference type="InterPro" id="IPR006477">
    <property type="entry name" value="Yir_bir_cir"/>
</dbReference>
<dbReference type="EMBL" id="LR865367">
    <property type="protein sequence ID" value="CAD2087451.1"/>
    <property type="molecule type" value="Genomic_DNA"/>
</dbReference>
<proteinExistence type="predicted"/>
<keyword evidence="1" id="KW-1133">Transmembrane helix</keyword>